<evidence type="ECO:0000313" key="12">
    <source>
        <dbReference type="EMBL" id="KAK4324562.1"/>
    </source>
</evidence>
<dbReference type="Pfam" id="PF00060">
    <property type="entry name" value="Lig_chan"/>
    <property type="match status" value="1"/>
</dbReference>
<dbReference type="InterPro" id="IPR001320">
    <property type="entry name" value="Iontro_rcpt_C"/>
</dbReference>
<name>A0AAE1QG04_9EUCA</name>
<proteinExistence type="inferred from homology"/>
<evidence type="ECO:0000256" key="10">
    <source>
        <dbReference type="SAM" id="Phobius"/>
    </source>
</evidence>
<dbReference type="Gene3D" id="1.10.287.70">
    <property type="match status" value="1"/>
</dbReference>
<evidence type="ECO:0000256" key="2">
    <source>
        <dbReference type="ARBA" id="ARBA00008685"/>
    </source>
</evidence>
<dbReference type="GO" id="GO:0050906">
    <property type="term" value="P:detection of stimulus involved in sensory perception"/>
    <property type="evidence" value="ECO:0007669"/>
    <property type="project" value="UniProtKB-ARBA"/>
</dbReference>
<evidence type="ECO:0000259" key="11">
    <source>
        <dbReference type="Pfam" id="PF00060"/>
    </source>
</evidence>
<sequence>MEKGGPWEEKPCIRVATVFEADMTSGLTIDMFRAQAGDMSDYMFMDEHSAATKLPKIESDIVGFLKPFTPLVNKRLLLVVIFSLLARTQHSLHLHTTPFLRSIEGGNGGEINNAQNGHKKPNNQTNQPNNQTNQLNKYPNQPNNHPNQPNNQTNQPNPPKNINRDAIFWAVCTLLAQSVPLQSPRGGVVKSVTGLWLILSLILATVYRSNLKAMLILPKITLPFNNIEELTNANIPVWAAIGSSMHRAVYFADPDSVLGRLNKTIYNAGQPQNKTWGIQGMVLGEHVAVVPRYTILQIMNTLFSKTGRCSIYIMRESYLKTGILSFIYKKGSPLRTRFNDLLGRLREAGIVEHFYQQSVANTTKCLKTYRPESLRPLSLEDFYGVFLIFFGGLEIAFCCFLLEFIMTSIVRSRYRSPHHHNLNPNPQLLIWPRNTPPKHRLMENYLVGELEG</sequence>
<evidence type="ECO:0000256" key="4">
    <source>
        <dbReference type="ARBA" id="ARBA00022692"/>
    </source>
</evidence>
<feature type="transmembrane region" description="Helical" evidence="10">
    <location>
        <begin position="382"/>
        <end position="405"/>
    </location>
</feature>
<feature type="compositionally biased region" description="Low complexity" evidence="9">
    <location>
        <begin position="122"/>
        <end position="155"/>
    </location>
</feature>
<dbReference type="EMBL" id="JAWZYT010000350">
    <property type="protein sequence ID" value="KAK4324562.1"/>
    <property type="molecule type" value="Genomic_DNA"/>
</dbReference>
<evidence type="ECO:0000256" key="6">
    <source>
        <dbReference type="ARBA" id="ARBA00023136"/>
    </source>
</evidence>
<keyword evidence="13" id="KW-1185">Reference proteome</keyword>
<dbReference type="SUPFAM" id="SSF53850">
    <property type="entry name" value="Periplasmic binding protein-like II"/>
    <property type="match status" value="1"/>
</dbReference>
<evidence type="ECO:0000256" key="3">
    <source>
        <dbReference type="ARBA" id="ARBA00022475"/>
    </source>
</evidence>
<gene>
    <name evidence="12" type="ORF">Pmani_004811</name>
</gene>
<evidence type="ECO:0000256" key="9">
    <source>
        <dbReference type="SAM" id="MobiDB-lite"/>
    </source>
</evidence>
<keyword evidence="4 10" id="KW-0812">Transmembrane</keyword>
<comment type="caution">
    <text evidence="12">The sequence shown here is derived from an EMBL/GenBank/DDBJ whole genome shotgun (WGS) entry which is preliminary data.</text>
</comment>
<organism evidence="12 13">
    <name type="scientific">Petrolisthes manimaculis</name>
    <dbReference type="NCBI Taxonomy" id="1843537"/>
    <lineage>
        <taxon>Eukaryota</taxon>
        <taxon>Metazoa</taxon>
        <taxon>Ecdysozoa</taxon>
        <taxon>Arthropoda</taxon>
        <taxon>Crustacea</taxon>
        <taxon>Multicrustacea</taxon>
        <taxon>Malacostraca</taxon>
        <taxon>Eumalacostraca</taxon>
        <taxon>Eucarida</taxon>
        <taxon>Decapoda</taxon>
        <taxon>Pleocyemata</taxon>
        <taxon>Anomura</taxon>
        <taxon>Galatheoidea</taxon>
        <taxon>Porcellanidae</taxon>
        <taxon>Petrolisthes</taxon>
    </lineage>
</organism>
<comment type="similarity">
    <text evidence="2">Belongs to the glutamate-gated ion channel (TC 1.A.10.1) family.</text>
</comment>
<dbReference type="GO" id="GO:0015276">
    <property type="term" value="F:ligand-gated monoatomic ion channel activity"/>
    <property type="evidence" value="ECO:0007669"/>
    <property type="project" value="InterPro"/>
</dbReference>
<dbReference type="PANTHER" id="PTHR42643:SF24">
    <property type="entry name" value="IONOTROPIC RECEPTOR 60A"/>
    <property type="match status" value="1"/>
</dbReference>
<comment type="subcellular location">
    <subcellularLocation>
        <location evidence="1">Cell membrane</location>
        <topology evidence="1">Multi-pass membrane protein</topology>
    </subcellularLocation>
</comment>
<keyword evidence="8" id="KW-0325">Glycoprotein</keyword>
<keyword evidence="6 10" id="KW-0472">Membrane</keyword>
<protein>
    <recommendedName>
        <fullName evidence="11">Ionotropic glutamate receptor C-terminal domain-containing protein</fullName>
    </recommendedName>
</protein>
<evidence type="ECO:0000256" key="5">
    <source>
        <dbReference type="ARBA" id="ARBA00022989"/>
    </source>
</evidence>
<dbReference type="GO" id="GO:0005886">
    <property type="term" value="C:plasma membrane"/>
    <property type="evidence" value="ECO:0007669"/>
    <property type="project" value="UniProtKB-SubCell"/>
</dbReference>
<keyword evidence="3" id="KW-1003">Cell membrane</keyword>
<keyword evidence="5 10" id="KW-1133">Transmembrane helix</keyword>
<evidence type="ECO:0000256" key="1">
    <source>
        <dbReference type="ARBA" id="ARBA00004651"/>
    </source>
</evidence>
<evidence type="ECO:0000256" key="8">
    <source>
        <dbReference type="ARBA" id="ARBA00023180"/>
    </source>
</evidence>
<keyword evidence="7" id="KW-0675">Receptor</keyword>
<dbReference type="PANTHER" id="PTHR42643">
    <property type="entry name" value="IONOTROPIC RECEPTOR 20A-RELATED"/>
    <property type="match status" value="1"/>
</dbReference>
<evidence type="ECO:0000256" key="7">
    <source>
        <dbReference type="ARBA" id="ARBA00023170"/>
    </source>
</evidence>
<feature type="domain" description="Ionotropic glutamate receptor C-terminal" evidence="11">
    <location>
        <begin position="156"/>
        <end position="393"/>
    </location>
</feature>
<evidence type="ECO:0000313" key="13">
    <source>
        <dbReference type="Proteomes" id="UP001292094"/>
    </source>
</evidence>
<reference evidence="12" key="1">
    <citation type="submission" date="2023-11" db="EMBL/GenBank/DDBJ databases">
        <title>Genome assemblies of two species of porcelain crab, Petrolisthes cinctipes and Petrolisthes manimaculis (Anomura: Porcellanidae).</title>
        <authorList>
            <person name="Angst P."/>
        </authorList>
    </citation>
    <scope>NUCLEOTIDE SEQUENCE</scope>
    <source>
        <strain evidence="12">PB745_02</strain>
        <tissue evidence="12">Gill</tissue>
    </source>
</reference>
<accession>A0AAE1QG04</accession>
<feature type="region of interest" description="Disordered" evidence="9">
    <location>
        <begin position="105"/>
        <end position="160"/>
    </location>
</feature>
<dbReference type="InterPro" id="IPR052192">
    <property type="entry name" value="Insect_Ionotropic_Sensory_Rcpt"/>
</dbReference>
<dbReference type="Proteomes" id="UP001292094">
    <property type="component" value="Unassembled WGS sequence"/>
</dbReference>
<dbReference type="AlphaFoldDB" id="A0AAE1QG04"/>